<dbReference type="EMBL" id="KI925465">
    <property type="protein sequence ID" value="ETW76134.1"/>
    <property type="molecule type" value="Genomic_DNA"/>
</dbReference>
<keyword evidence="1" id="KW-0812">Transmembrane</keyword>
<organism evidence="3 4">
    <name type="scientific">Heterobasidion irregulare (strain TC 32-1)</name>
    <dbReference type="NCBI Taxonomy" id="747525"/>
    <lineage>
        <taxon>Eukaryota</taxon>
        <taxon>Fungi</taxon>
        <taxon>Dikarya</taxon>
        <taxon>Basidiomycota</taxon>
        <taxon>Agaricomycotina</taxon>
        <taxon>Agaricomycetes</taxon>
        <taxon>Russulales</taxon>
        <taxon>Bondarzewiaceae</taxon>
        <taxon>Heterobasidion</taxon>
        <taxon>Heterobasidion annosum species complex</taxon>
    </lineage>
</organism>
<gene>
    <name evidence="3" type="ORF">HETIRDRAFT_430508</name>
</gene>
<evidence type="ECO:0000313" key="4">
    <source>
        <dbReference type="Proteomes" id="UP000030671"/>
    </source>
</evidence>
<dbReference type="KEGG" id="hir:HETIRDRAFT_430508"/>
<feature type="chain" id="PRO_5004844922" evidence="2">
    <location>
        <begin position="22"/>
        <end position="249"/>
    </location>
</feature>
<dbReference type="AlphaFoldDB" id="W4JRP1"/>
<dbReference type="Proteomes" id="UP000030671">
    <property type="component" value="Unassembled WGS sequence"/>
</dbReference>
<protein>
    <submittedName>
        <fullName evidence="3">Uncharacterized protein</fullName>
    </submittedName>
</protein>
<proteinExistence type="predicted"/>
<keyword evidence="4" id="KW-1185">Reference proteome</keyword>
<dbReference type="InParanoid" id="W4JRP1"/>
<keyword evidence="1" id="KW-1133">Transmembrane helix</keyword>
<keyword evidence="2" id="KW-0732">Signal</keyword>
<keyword evidence="1" id="KW-0472">Membrane</keyword>
<evidence type="ECO:0000313" key="3">
    <source>
        <dbReference type="EMBL" id="ETW76134.1"/>
    </source>
</evidence>
<accession>W4JRP1</accession>
<dbReference type="GeneID" id="20674453"/>
<evidence type="ECO:0000256" key="2">
    <source>
        <dbReference type="SAM" id="SignalP"/>
    </source>
</evidence>
<feature type="signal peptide" evidence="2">
    <location>
        <begin position="1"/>
        <end position="21"/>
    </location>
</feature>
<name>W4JRP1_HETIT</name>
<sequence>MIFTALSTLLRLWRNAHDADADSDAESVDVDWVARTGTTPVIVTVTPPTPTHPRPRPYTADAAFQDAYGRDSLWLPRTPRPPPYAGRARYSWPPPYPGQSRYADLPPSYTADPERAFPKPPSPAAFPAGAIPSSSTAPPFPITSSEADATQTPATLCRIIFNLGWICPLVWLLAIPFLLVPHLPFPLPQALTPYGPLTPLRLATERHWAKRSLSAFSSLSTLAGIAVAVFYMAHHHPHPHDPAGASLAL</sequence>
<reference evidence="3 4" key="1">
    <citation type="journal article" date="2012" name="New Phytol.">
        <title>Insight into trade-off between wood decay and parasitism from the genome of a fungal forest pathogen.</title>
        <authorList>
            <person name="Olson A."/>
            <person name="Aerts A."/>
            <person name="Asiegbu F."/>
            <person name="Belbahri L."/>
            <person name="Bouzid O."/>
            <person name="Broberg A."/>
            <person name="Canback B."/>
            <person name="Coutinho P.M."/>
            <person name="Cullen D."/>
            <person name="Dalman K."/>
            <person name="Deflorio G."/>
            <person name="van Diepen L.T."/>
            <person name="Dunand C."/>
            <person name="Duplessis S."/>
            <person name="Durling M."/>
            <person name="Gonthier P."/>
            <person name="Grimwood J."/>
            <person name="Fossdal C.G."/>
            <person name="Hansson D."/>
            <person name="Henrissat B."/>
            <person name="Hietala A."/>
            <person name="Himmelstrand K."/>
            <person name="Hoffmeister D."/>
            <person name="Hogberg N."/>
            <person name="James T.Y."/>
            <person name="Karlsson M."/>
            <person name="Kohler A."/>
            <person name="Kues U."/>
            <person name="Lee Y.H."/>
            <person name="Lin Y.C."/>
            <person name="Lind M."/>
            <person name="Lindquist E."/>
            <person name="Lombard V."/>
            <person name="Lucas S."/>
            <person name="Lunden K."/>
            <person name="Morin E."/>
            <person name="Murat C."/>
            <person name="Park J."/>
            <person name="Raffaello T."/>
            <person name="Rouze P."/>
            <person name="Salamov A."/>
            <person name="Schmutz J."/>
            <person name="Solheim H."/>
            <person name="Stahlberg J."/>
            <person name="Velez H."/>
            <person name="de Vries R.P."/>
            <person name="Wiebenga A."/>
            <person name="Woodward S."/>
            <person name="Yakovlev I."/>
            <person name="Garbelotto M."/>
            <person name="Martin F."/>
            <person name="Grigoriev I.V."/>
            <person name="Stenlid J."/>
        </authorList>
    </citation>
    <scope>NUCLEOTIDE SEQUENCE [LARGE SCALE GENOMIC DNA]</scope>
    <source>
        <strain evidence="3 4">TC 32-1</strain>
    </source>
</reference>
<feature type="transmembrane region" description="Helical" evidence="1">
    <location>
        <begin position="159"/>
        <end position="180"/>
    </location>
</feature>
<dbReference type="HOGENOM" id="CLU_1115872_0_0_1"/>
<dbReference type="RefSeq" id="XP_009552351.1">
    <property type="nucleotide sequence ID" value="XM_009554056.1"/>
</dbReference>
<evidence type="ECO:0000256" key="1">
    <source>
        <dbReference type="SAM" id="Phobius"/>
    </source>
</evidence>
<feature type="transmembrane region" description="Helical" evidence="1">
    <location>
        <begin position="213"/>
        <end position="233"/>
    </location>
</feature>